<feature type="chain" id="PRO_5032677519" evidence="2">
    <location>
        <begin position="24"/>
        <end position="872"/>
    </location>
</feature>
<gene>
    <name evidence="3" type="primary">DNMT3A</name>
    <name evidence="3" type="ORF">SPIL2461_LOCUS10488</name>
</gene>
<feature type="non-terminal residue" evidence="3">
    <location>
        <position position="872"/>
    </location>
</feature>
<dbReference type="Gene3D" id="3.40.50.150">
    <property type="entry name" value="Vaccinia Virus protein VP39"/>
    <property type="match status" value="1"/>
</dbReference>
<evidence type="ECO:0000313" key="4">
    <source>
        <dbReference type="Proteomes" id="UP000649617"/>
    </source>
</evidence>
<reference evidence="3" key="1">
    <citation type="submission" date="2021-02" db="EMBL/GenBank/DDBJ databases">
        <authorList>
            <person name="Dougan E. K."/>
            <person name="Rhodes N."/>
            <person name="Thang M."/>
            <person name="Chan C."/>
        </authorList>
    </citation>
    <scope>NUCLEOTIDE SEQUENCE</scope>
</reference>
<protein>
    <submittedName>
        <fullName evidence="3">DNMT3A protein</fullName>
    </submittedName>
</protein>
<organism evidence="3 4">
    <name type="scientific">Symbiodinium pilosum</name>
    <name type="common">Dinoflagellate</name>
    <dbReference type="NCBI Taxonomy" id="2952"/>
    <lineage>
        <taxon>Eukaryota</taxon>
        <taxon>Sar</taxon>
        <taxon>Alveolata</taxon>
        <taxon>Dinophyceae</taxon>
        <taxon>Suessiales</taxon>
        <taxon>Symbiodiniaceae</taxon>
        <taxon>Symbiodinium</taxon>
    </lineage>
</organism>
<dbReference type="AlphaFoldDB" id="A0A812RB87"/>
<comment type="caution">
    <text evidence="3">The sequence shown here is derived from an EMBL/GenBank/DDBJ whole genome shotgun (WGS) entry which is preliminary data.</text>
</comment>
<accession>A0A812RB87</accession>
<evidence type="ECO:0000256" key="2">
    <source>
        <dbReference type="SAM" id="SignalP"/>
    </source>
</evidence>
<name>A0A812RB87_SYMPI</name>
<dbReference type="Proteomes" id="UP000649617">
    <property type="component" value="Unassembled WGS sequence"/>
</dbReference>
<feature type="region of interest" description="Disordered" evidence="1">
    <location>
        <begin position="587"/>
        <end position="638"/>
    </location>
</feature>
<dbReference type="SUPFAM" id="SSF53335">
    <property type="entry name" value="S-adenosyl-L-methionine-dependent methyltransferases"/>
    <property type="match status" value="1"/>
</dbReference>
<dbReference type="OrthoDB" id="428857at2759"/>
<dbReference type="InterPro" id="IPR029063">
    <property type="entry name" value="SAM-dependent_MTases_sf"/>
</dbReference>
<feature type="region of interest" description="Disordered" evidence="1">
    <location>
        <begin position="28"/>
        <end position="51"/>
    </location>
</feature>
<sequence>FAQVVEAAIAAGLAAALPVLAEAGVTTSGGPRLDNDTCGHRRAAPQDSPRRAPLECACGVQIQPLLCPFHAAQRHLLRLRLRGSTGPDDPLLPAQDKGFMSKHAVIHKIRQVLQAAGVELTYVDPNGRQRQLFGGHAARRPPRWPAAAAGFGNAAMGPAPGGPRPLALPAFPVPEGGLYAEAVRKAYEADLERAEWVRLPALLPPEAEPSGGREVRPEGVVLVRRQVLGGAMKWRPAALSPPPVMATASTPATAASTMIAFADLARQAGAGPPLVNYLTAKGLDCAATLALIVDNVADLVHQVTISGVNHSAQPENHAAVRAIITHMWREARRQDIAHVAPPQATPAPSPSPTTTVTSTGMSVDPDDKIPKTFAHWATQIDVYNNRLLDGKTRRFPENMLAGAESVLARVWREHTKTKAYTPISLGEILQKRLFTALRLVNGEVVSVEDPQWAPRSLLASIDGVDAARWALILVEVGKEEDINTFADWFVSKARGNPTKLDQEMVAEVMADTAMMNEAMAYVEPTPKRNPAGGNTNDDDFNLNTPRADNMTTTTGAIVGAEAATAIDGVIEQDRDETIDEMTVVMTGPRTGDAAGAEVTASSTSSGRATTTALRPSAFDSDNATPMAGRSFSSPSSTGGLRLGDRRRVFDGIGAAPYILDQRFGKLKAAFAWEIDGACRRVAEERLPWLRQRGDLTKDSADDVVRIIEQVDPDGTAIIIVTMAPPCQDFSLIRSDGPGHMGKNGCLLLKATEFVDHIKRRLPRRRFGALAENTTMRKEDAQIIADELDCQPVLVCASDFGWISRPRLFWMSIDWSDVRQDPATGAHLVWSVQDGWDRLRLDASRPSADDFNLGGLKFHPSVSSGRRKTTAAG</sequence>
<dbReference type="EMBL" id="CAJNIZ010019587">
    <property type="protein sequence ID" value="CAE7428335.1"/>
    <property type="molecule type" value="Genomic_DNA"/>
</dbReference>
<feature type="signal peptide" evidence="2">
    <location>
        <begin position="1"/>
        <end position="23"/>
    </location>
</feature>
<proteinExistence type="predicted"/>
<feature type="compositionally biased region" description="Low complexity" evidence="1">
    <location>
        <begin position="599"/>
        <end position="612"/>
    </location>
</feature>
<evidence type="ECO:0000313" key="3">
    <source>
        <dbReference type="EMBL" id="CAE7428335.1"/>
    </source>
</evidence>
<evidence type="ECO:0000256" key="1">
    <source>
        <dbReference type="SAM" id="MobiDB-lite"/>
    </source>
</evidence>
<keyword evidence="4" id="KW-1185">Reference proteome</keyword>
<keyword evidence="2" id="KW-0732">Signal</keyword>
<feature type="region of interest" description="Disordered" evidence="1">
    <location>
        <begin position="340"/>
        <end position="364"/>
    </location>
</feature>